<dbReference type="GO" id="GO:0000724">
    <property type="term" value="P:double-strand break repair via homologous recombination"/>
    <property type="evidence" value="ECO:0007669"/>
    <property type="project" value="TreeGrafter"/>
</dbReference>
<dbReference type="PANTHER" id="PTHR13356">
    <property type="entry name" value="OB FOLD NUCLEIC ACID BINDING PROTEIN-RELATED"/>
    <property type="match status" value="1"/>
</dbReference>
<name>A0A075FH45_9ARCH</name>
<dbReference type="GO" id="GO:0010212">
    <property type="term" value="P:response to ionizing radiation"/>
    <property type="evidence" value="ECO:0007669"/>
    <property type="project" value="TreeGrafter"/>
</dbReference>
<dbReference type="PANTHER" id="PTHR13356:SF0">
    <property type="entry name" value="SOSS COMPLEX SUBUNIT B HOMOLOG"/>
    <property type="match status" value="1"/>
</dbReference>
<dbReference type="CDD" id="cd04491">
    <property type="entry name" value="SoSSB_OBF"/>
    <property type="match status" value="1"/>
</dbReference>
<sequence length="98" mass="10879">MTTCEEAKQMRSGINVQAKVVDKGEVRTVNTKFGETKVCDAYLEDESGRIKLTLWADDTEKVKNGDMVSLEGGYTTTFRNEVQLNKGRKDGKLEVTSG</sequence>
<dbReference type="Gene3D" id="2.40.50.140">
    <property type="entry name" value="Nucleic acid-binding proteins"/>
    <property type="match status" value="1"/>
</dbReference>
<evidence type="ECO:0000259" key="2">
    <source>
        <dbReference type="Pfam" id="PF01336"/>
    </source>
</evidence>
<dbReference type="InterPro" id="IPR051231">
    <property type="entry name" value="SOSS-B"/>
</dbReference>
<protein>
    <submittedName>
        <fullName evidence="3">Single-strand DNA-binding protein (RFA1, RPA1, rpa)</fullName>
    </submittedName>
</protein>
<dbReference type="InterPro" id="IPR004365">
    <property type="entry name" value="NA-bd_OB_tRNA"/>
</dbReference>
<evidence type="ECO:0000256" key="1">
    <source>
        <dbReference type="ARBA" id="ARBA00023125"/>
    </source>
</evidence>
<dbReference type="EMBL" id="KF900313">
    <property type="protein sequence ID" value="AIE90589.1"/>
    <property type="molecule type" value="Genomic_DNA"/>
</dbReference>
<dbReference type="InterPro" id="IPR012340">
    <property type="entry name" value="NA-bd_OB-fold"/>
</dbReference>
<dbReference type="AlphaFoldDB" id="A0A075FH45"/>
<dbReference type="GO" id="GO:0003677">
    <property type="term" value="F:DNA binding"/>
    <property type="evidence" value="ECO:0007669"/>
    <property type="project" value="UniProtKB-KW"/>
</dbReference>
<proteinExistence type="predicted"/>
<accession>A0A075FH45</accession>
<organism evidence="3">
    <name type="scientific">uncultured marine thaumarchaeote AD1000_04_G03</name>
    <dbReference type="NCBI Taxonomy" id="1455882"/>
    <lineage>
        <taxon>Archaea</taxon>
        <taxon>Nitrososphaerota</taxon>
        <taxon>environmental samples</taxon>
    </lineage>
</organism>
<reference evidence="3" key="1">
    <citation type="journal article" date="2014" name="Genome Biol. Evol.">
        <title>Pangenome evidence for extensive interdomain horizontal transfer affecting lineage core and shell genes in uncultured planktonic thaumarchaeota and euryarchaeota.</title>
        <authorList>
            <person name="Deschamps P."/>
            <person name="Zivanovic Y."/>
            <person name="Moreira D."/>
            <person name="Rodriguez-Valera F."/>
            <person name="Lopez-Garcia P."/>
        </authorList>
    </citation>
    <scope>NUCLEOTIDE SEQUENCE</scope>
</reference>
<keyword evidence="1 3" id="KW-0238">DNA-binding</keyword>
<gene>
    <name evidence="3" type="primary">RFA1</name>
    <name evidence="3" type="synonym">rpa</name>
    <name evidence="3" type="synonym">RPA1</name>
</gene>
<feature type="domain" description="OB" evidence="2">
    <location>
        <begin position="23"/>
        <end position="84"/>
    </location>
</feature>
<dbReference type="SUPFAM" id="SSF50249">
    <property type="entry name" value="Nucleic acid-binding proteins"/>
    <property type="match status" value="1"/>
</dbReference>
<dbReference type="Pfam" id="PF01336">
    <property type="entry name" value="tRNA_anti-codon"/>
    <property type="match status" value="1"/>
</dbReference>
<evidence type="ECO:0000313" key="3">
    <source>
        <dbReference type="EMBL" id="AIE90589.1"/>
    </source>
</evidence>